<organism evidence="1 2">
    <name type="scientific">Pseudoxanthomonas taiwanensis J19</name>
    <dbReference type="NCBI Taxonomy" id="935569"/>
    <lineage>
        <taxon>Bacteria</taxon>
        <taxon>Pseudomonadati</taxon>
        <taxon>Pseudomonadota</taxon>
        <taxon>Gammaproteobacteria</taxon>
        <taxon>Lysobacterales</taxon>
        <taxon>Lysobacteraceae</taxon>
        <taxon>Pseudoxanthomonas</taxon>
    </lineage>
</organism>
<reference evidence="1 2" key="1">
    <citation type="submission" date="2019-07" db="EMBL/GenBank/DDBJ databases">
        <title>Genome sequencing of lignin-degrading bacterial isolates.</title>
        <authorList>
            <person name="Gladden J."/>
        </authorList>
    </citation>
    <scope>NUCLEOTIDE SEQUENCE [LARGE SCALE GENOMIC DNA]</scope>
    <source>
        <strain evidence="1 2">J19</strain>
    </source>
</reference>
<feature type="non-terminal residue" evidence="1">
    <location>
        <position position="182"/>
    </location>
</feature>
<keyword evidence="2" id="KW-1185">Reference proteome</keyword>
<comment type="caution">
    <text evidence="1">The sequence shown here is derived from an EMBL/GenBank/DDBJ whole genome shotgun (WGS) entry which is preliminary data.</text>
</comment>
<sequence length="182" mass="18890">MSRRPSVRHQSPVAGAQARSRAAFRQAFLLVLLATALAVVVPLRAQEPAARVGAPQAPGAVHTVRQIPEACVRLEGSYAQAGAAAPYALQVVPLGGACQPRARYVGAEQAQPSAAAGWTLNDVVKIPEAACPGREAVVQVWRKSGADAPARDGQGQARIYLEQGRGQAAAGASRLPQYSAVL</sequence>
<protein>
    <submittedName>
        <fullName evidence="1">Uncharacterized protein</fullName>
    </submittedName>
</protein>
<gene>
    <name evidence="1" type="ORF">L613_009200000160</name>
</gene>
<evidence type="ECO:0000313" key="1">
    <source>
        <dbReference type="EMBL" id="TWH02466.1"/>
    </source>
</evidence>
<dbReference type="AlphaFoldDB" id="A0A562CY80"/>
<accession>A0A562CY80</accession>
<dbReference type="RefSeq" id="WP_147209356.1">
    <property type="nucleotide sequence ID" value="NZ_VLJS01000127.1"/>
</dbReference>
<dbReference type="Proteomes" id="UP000321583">
    <property type="component" value="Unassembled WGS sequence"/>
</dbReference>
<proteinExistence type="predicted"/>
<name>A0A562CY80_9GAMM</name>
<dbReference type="OrthoDB" id="5974698at2"/>
<evidence type="ECO:0000313" key="2">
    <source>
        <dbReference type="Proteomes" id="UP000321583"/>
    </source>
</evidence>
<dbReference type="EMBL" id="VLJS01000127">
    <property type="protein sequence ID" value="TWH02466.1"/>
    <property type="molecule type" value="Genomic_DNA"/>
</dbReference>